<dbReference type="PATRIC" id="fig|45065.4.peg.1998"/>
<accession>A0A0W0TP55</accession>
<organism evidence="1 2">
    <name type="scientific">Legionella geestiana</name>
    <dbReference type="NCBI Taxonomy" id="45065"/>
    <lineage>
        <taxon>Bacteria</taxon>
        <taxon>Pseudomonadati</taxon>
        <taxon>Pseudomonadota</taxon>
        <taxon>Gammaproteobacteria</taxon>
        <taxon>Legionellales</taxon>
        <taxon>Legionellaceae</taxon>
        <taxon>Legionella</taxon>
    </lineage>
</organism>
<evidence type="ECO:0000313" key="2">
    <source>
        <dbReference type="Proteomes" id="UP000054785"/>
    </source>
</evidence>
<dbReference type="RefSeq" id="WP_115152857.1">
    <property type="nucleotide sequence ID" value="NZ_CAAAHN010000030.1"/>
</dbReference>
<dbReference type="OrthoDB" id="5645847at2"/>
<proteinExistence type="predicted"/>
<dbReference type="AlphaFoldDB" id="A0A0W0TP55"/>
<sequence length="131" mass="13399">MKKIIKNTRLYQKAFEISVAASLLAHGGSAMAADTTLTLGNVATTITTSFANLSKLMTAASYVGGIGFAVGAIMKFKQHRDNPQQVTIGTCVGMTAVAAALLFLPTILGITGQTVFGGAQQTGGATGIIFS</sequence>
<keyword evidence="2" id="KW-1185">Reference proteome</keyword>
<name>A0A0W0TP55_9GAMM</name>
<dbReference type="STRING" id="45065.Lgee_1840"/>
<comment type="caution">
    <text evidence="1">The sequence shown here is derived from an EMBL/GenBank/DDBJ whole genome shotgun (WGS) entry which is preliminary data.</text>
</comment>
<dbReference type="EMBL" id="LNYC01000071">
    <property type="protein sequence ID" value="KTC97376.1"/>
    <property type="molecule type" value="Genomic_DNA"/>
</dbReference>
<dbReference type="Proteomes" id="UP000054785">
    <property type="component" value="Unassembled WGS sequence"/>
</dbReference>
<reference evidence="1 2" key="1">
    <citation type="submission" date="2015-11" db="EMBL/GenBank/DDBJ databases">
        <title>Genomic analysis of 38 Legionella species identifies large and diverse effector repertoires.</title>
        <authorList>
            <person name="Burstein D."/>
            <person name="Amaro F."/>
            <person name="Zusman T."/>
            <person name="Lifshitz Z."/>
            <person name="Cohen O."/>
            <person name="Gilbert J.A."/>
            <person name="Pupko T."/>
            <person name="Shuman H.A."/>
            <person name="Segal G."/>
        </authorList>
    </citation>
    <scope>NUCLEOTIDE SEQUENCE [LARGE SCALE GENOMIC DNA]</scope>
    <source>
        <strain evidence="1 2">ATCC 49504</strain>
    </source>
</reference>
<protein>
    <submittedName>
        <fullName evidence="1">IcmD (DotP)</fullName>
    </submittedName>
</protein>
<gene>
    <name evidence="1" type="primary">icmD</name>
    <name evidence="1" type="ORF">Lgee_1840</name>
</gene>
<evidence type="ECO:0000313" key="1">
    <source>
        <dbReference type="EMBL" id="KTC97376.1"/>
    </source>
</evidence>